<accession>A0A975D6P5</accession>
<sequence>MKKLLAFDHVTFAFICASTIFSMMVRAGISDALKWFAAGTFYSFYNGYILSADREYVISLLGKRFGIILYIFAIFGALVIIILPKYFL</sequence>
<name>A0A975D6P5_9SPHN</name>
<gene>
    <name evidence="2" type="ORF">HRJ34_09630</name>
</gene>
<dbReference type="EMBL" id="CP059319">
    <property type="protein sequence ID" value="QTH23734.1"/>
    <property type="molecule type" value="Genomic_DNA"/>
</dbReference>
<reference evidence="2" key="1">
    <citation type="submission" date="2020-07" db="EMBL/GenBank/DDBJ databases">
        <authorList>
            <person name="Camacho E."/>
        </authorList>
    </citation>
    <scope>NUCLEOTIDE SEQUENCE</scope>
    <source>
        <strain evidence="2">MPO218</strain>
    </source>
</reference>
<protein>
    <submittedName>
        <fullName evidence="2">Uncharacterized protein</fullName>
    </submittedName>
</protein>
<evidence type="ECO:0000313" key="3">
    <source>
        <dbReference type="Proteomes" id="UP000664914"/>
    </source>
</evidence>
<keyword evidence="1" id="KW-1133">Transmembrane helix</keyword>
<evidence type="ECO:0000313" key="2">
    <source>
        <dbReference type="EMBL" id="QTH23734.1"/>
    </source>
</evidence>
<dbReference type="RefSeq" id="WP_148218828.1">
    <property type="nucleotide sequence ID" value="NZ_CP059319.1"/>
</dbReference>
<feature type="transmembrane region" description="Helical" evidence="1">
    <location>
        <begin position="12"/>
        <end position="29"/>
    </location>
</feature>
<reference evidence="2" key="2">
    <citation type="submission" date="2021-04" db="EMBL/GenBank/DDBJ databases">
        <title>Isolation and genomic analysis of the ibuprofen-degrading bacterium Sphingomonas strain MPO218.</title>
        <authorList>
            <person name="Aulestia M."/>
            <person name="Flores A."/>
            <person name="Mangas E.L."/>
            <person name="Perez-Pulido A.J."/>
            <person name="Santero E."/>
            <person name="Camacho E.M."/>
        </authorList>
    </citation>
    <scope>NUCLEOTIDE SEQUENCE</scope>
    <source>
        <strain evidence="2">MPO218</strain>
    </source>
</reference>
<keyword evidence="1" id="KW-0812">Transmembrane</keyword>
<evidence type="ECO:0000256" key="1">
    <source>
        <dbReference type="SAM" id="Phobius"/>
    </source>
</evidence>
<organism evidence="2 3">
    <name type="scientific">Rhizorhabdus wittichii</name>
    <dbReference type="NCBI Taxonomy" id="160791"/>
    <lineage>
        <taxon>Bacteria</taxon>
        <taxon>Pseudomonadati</taxon>
        <taxon>Pseudomonadota</taxon>
        <taxon>Alphaproteobacteria</taxon>
        <taxon>Sphingomonadales</taxon>
        <taxon>Sphingomonadaceae</taxon>
        <taxon>Rhizorhabdus</taxon>
    </lineage>
</organism>
<proteinExistence type="predicted"/>
<keyword evidence="1" id="KW-0472">Membrane</keyword>
<feature type="transmembrane region" description="Helical" evidence="1">
    <location>
        <begin position="35"/>
        <end position="53"/>
    </location>
</feature>
<feature type="transmembrane region" description="Helical" evidence="1">
    <location>
        <begin position="65"/>
        <end position="87"/>
    </location>
</feature>
<dbReference type="AlphaFoldDB" id="A0A975D6P5"/>
<dbReference type="Proteomes" id="UP000664914">
    <property type="component" value="Chromosome"/>
</dbReference>